<accession>A0A7V8CC08</accession>
<evidence type="ECO:0000256" key="1">
    <source>
        <dbReference type="SAM" id="Coils"/>
    </source>
</evidence>
<gene>
    <name evidence="2" type="ORF">F9K92_15640</name>
</gene>
<proteinExistence type="predicted"/>
<sequence>MNLLDSTGRTIISSGQDTSNLINEATQRAGGANELKKIKLDQQEERLSKLEQRNAMENVRTIQEQARLIEELQSKLRRAERARDVLRDLAADIVVDRATIMRTLDFLKNKWQDLLARKNLTATL</sequence>
<name>A0A7V8CC08_9GAMM</name>
<evidence type="ECO:0000313" key="2">
    <source>
        <dbReference type="EMBL" id="KAB7628879.1"/>
    </source>
</evidence>
<keyword evidence="1" id="KW-0175">Coiled coil</keyword>
<dbReference type="RefSeq" id="WP_152153942.1">
    <property type="nucleotide sequence ID" value="NZ_WELC01000023.1"/>
</dbReference>
<dbReference type="Proteomes" id="UP000449004">
    <property type="component" value="Unassembled WGS sequence"/>
</dbReference>
<dbReference type="EMBL" id="WELC01000023">
    <property type="protein sequence ID" value="KAB7628879.1"/>
    <property type="molecule type" value="Genomic_DNA"/>
</dbReference>
<organism evidence="2 3">
    <name type="scientific">Stenotrophomonas rhizophila</name>
    <dbReference type="NCBI Taxonomy" id="216778"/>
    <lineage>
        <taxon>Bacteria</taxon>
        <taxon>Pseudomonadati</taxon>
        <taxon>Pseudomonadota</taxon>
        <taxon>Gammaproteobacteria</taxon>
        <taxon>Lysobacterales</taxon>
        <taxon>Lysobacteraceae</taxon>
        <taxon>Stenotrophomonas</taxon>
    </lineage>
</organism>
<dbReference type="AlphaFoldDB" id="A0A7V8CC08"/>
<reference evidence="2 3" key="1">
    <citation type="submission" date="2019-10" db="EMBL/GenBank/DDBJ databases">
        <title>Halotolerant bacteria associated to Saharan-endemic halophytes Stipa tenacissima L. and Atriplex halimus L mitigate salt stress and promote growth of tomato plants.</title>
        <authorList>
            <person name="Dif G."/>
        </authorList>
    </citation>
    <scope>NUCLEOTIDE SEQUENCE [LARGE SCALE GENOMIC DNA]</scope>
    <source>
        <strain evidence="2 3">IS26</strain>
    </source>
</reference>
<comment type="caution">
    <text evidence="2">The sequence shown here is derived from an EMBL/GenBank/DDBJ whole genome shotgun (WGS) entry which is preliminary data.</text>
</comment>
<feature type="coiled-coil region" evidence="1">
    <location>
        <begin position="33"/>
        <end position="92"/>
    </location>
</feature>
<evidence type="ECO:0000313" key="3">
    <source>
        <dbReference type="Proteomes" id="UP000449004"/>
    </source>
</evidence>
<protein>
    <submittedName>
        <fullName evidence="2">Uncharacterized protein</fullName>
    </submittedName>
</protein>